<name>A9G7M6_SORC5</name>
<dbReference type="InterPro" id="IPR046042">
    <property type="entry name" value="DUF6000"/>
</dbReference>
<keyword evidence="2" id="KW-1185">Reference proteome</keyword>
<dbReference type="KEGG" id="scl:sce5718"/>
<protein>
    <submittedName>
        <fullName evidence="1">Uncharacterized protein</fullName>
    </submittedName>
</protein>
<evidence type="ECO:0000313" key="1">
    <source>
        <dbReference type="EMBL" id="CAN95881.1"/>
    </source>
</evidence>
<gene>
    <name evidence="1" type="ordered locus">sce5718</name>
</gene>
<dbReference type="Pfam" id="PF19463">
    <property type="entry name" value="DUF6000"/>
    <property type="match status" value="1"/>
</dbReference>
<dbReference type="Proteomes" id="UP000002139">
    <property type="component" value="Chromosome"/>
</dbReference>
<dbReference type="eggNOG" id="ENOG5033EXH">
    <property type="taxonomic scope" value="Bacteria"/>
</dbReference>
<dbReference type="EMBL" id="AM746676">
    <property type="protein sequence ID" value="CAN95881.1"/>
    <property type="molecule type" value="Genomic_DNA"/>
</dbReference>
<sequence>MDAWSRYGSPLYLLLLHANFLDEPPERRHAFARQFLDAATSLPDRELGYWLNGSWREQLTAAWIIAARRLPAFRGVIGERLLASATCYAGQGFSVATARYEDHPASDALTLYLQSYLPVGDREYDQEWAVGSLVWLDARLAADRAARFLKAPELWKVSEHGRELGALDPGRGVARVARAMAFLDELGASEVS</sequence>
<dbReference type="RefSeq" id="WP_012238346.1">
    <property type="nucleotide sequence ID" value="NC_010162.1"/>
</dbReference>
<accession>A9G7M6</accession>
<dbReference type="AlphaFoldDB" id="A9G7M6"/>
<proteinExistence type="predicted"/>
<reference evidence="1 2" key="1">
    <citation type="journal article" date="2007" name="Nat. Biotechnol.">
        <title>Complete genome sequence of the myxobacterium Sorangium cellulosum.</title>
        <authorList>
            <person name="Schneiker S."/>
            <person name="Perlova O."/>
            <person name="Kaiser O."/>
            <person name="Gerth K."/>
            <person name="Alici A."/>
            <person name="Altmeyer M.O."/>
            <person name="Bartels D."/>
            <person name="Bekel T."/>
            <person name="Beyer S."/>
            <person name="Bode E."/>
            <person name="Bode H.B."/>
            <person name="Bolten C.J."/>
            <person name="Choudhuri J.V."/>
            <person name="Doss S."/>
            <person name="Elnakady Y.A."/>
            <person name="Frank B."/>
            <person name="Gaigalat L."/>
            <person name="Goesmann A."/>
            <person name="Groeger C."/>
            <person name="Gross F."/>
            <person name="Jelsbak L."/>
            <person name="Jelsbak L."/>
            <person name="Kalinowski J."/>
            <person name="Kegler C."/>
            <person name="Knauber T."/>
            <person name="Konietzny S."/>
            <person name="Kopp M."/>
            <person name="Krause L."/>
            <person name="Krug D."/>
            <person name="Linke B."/>
            <person name="Mahmud T."/>
            <person name="Martinez-Arias R."/>
            <person name="McHardy A.C."/>
            <person name="Merai M."/>
            <person name="Meyer F."/>
            <person name="Mormann S."/>
            <person name="Munoz-Dorado J."/>
            <person name="Perez J."/>
            <person name="Pradella S."/>
            <person name="Rachid S."/>
            <person name="Raddatz G."/>
            <person name="Rosenau F."/>
            <person name="Rueckert C."/>
            <person name="Sasse F."/>
            <person name="Scharfe M."/>
            <person name="Schuster S.C."/>
            <person name="Suen G."/>
            <person name="Treuner-Lange A."/>
            <person name="Velicer G.J."/>
            <person name="Vorholter F.-J."/>
            <person name="Weissman K.J."/>
            <person name="Welch R.D."/>
            <person name="Wenzel S.C."/>
            <person name="Whitworth D.E."/>
            <person name="Wilhelm S."/>
            <person name="Wittmann C."/>
            <person name="Bloecker H."/>
            <person name="Puehler A."/>
            <person name="Mueller R."/>
        </authorList>
    </citation>
    <scope>NUCLEOTIDE SEQUENCE [LARGE SCALE GENOMIC DNA]</scope>
    <source>
        <strain evidence="2">So ce56</strain>
    </source>
</reference>
<dbReference type="HOGENOM" id="CLU_1414352_0_0_7"/>
<organism evidence="1 2">
    <name type="scientific">Sorangium cellulosum (strain So ce56)</name>
    <name type="common">Polyangium cellulosum (strain So ce56)</name>
    <dbReference type="NCBI Taxonomy" id="448385"/>
    <lineage>
        <taxon>Bacteria</taxon>
        <taxon>Pseudomonadati</taxon>
        <taxon>Myxococcota</taxon>
        <taxon>Polyangia</taxon>
        <taxon>Polyangiales</taxon>
        <taxon>Polyangiaceae</taxon>
        <taxon>Sorangium</taxon>
    </lineage>
</organism>
<dbReference type="BioCyc" id="SCEL448385:SCE_RS29385-MONOMER"/>
<evidence type="ECO:0000313" key="2">
    <source>
        <dbReference type="Proteomes" id="UP000002139"/>
    </source>
</evidence>